<reference evidence="11" key="2">
    <citation type="submission" date="2025-08" db="UniProtKB">
        <authorList>
            <consortium name="Ensembl"/>
        </authorList>
    </citation>
    <scope>IDENTIFICATION</scope>
    <source>
        <strain evidence="11">Brown Norway</strain>
    </source>
</reference>
<feature type="transmembrane region" description="Helical" evidence="9">
    <location>
        <begin position="79"/>
        <end position="102"/>
    </location>
</feature>
<keyword evidence="12" id="KW-1185">Reference proteome</keyword>
<dbReference type="SMART" id="SM00034">
    <property type="entry name" value="CLECT"/>
    <property type="match status" value="1"/>
</dbReference>
<evidence type="ECO:0000256" key="4">
    <source>
        <dbReference type="ARBA" id="ARBA00022734"/>
    </source>
</evidence>
<dbReference type="InterPro" id="IPR033992">
    <property type="entry name" value="NKR-like_CTLD"/>
</dbReference>
<evidence type="ECO:0000256" key="7">
    <source>
        <dbReference type="ARBA" id="ARBA00023136"/>
    </source>
</evidence>
<dbReference type="CDD" id="cd03593">
    <property type="entry name" value="CLECT_NK_receptors_like"/>
    <property type="match status" value="1"/>
</dbReference>
<dbReference type="PANTHER" id="PTHR45710">
    <property type="entry name" value="C-TYPE LECTIN DOMAIN-CONTAINING PROTEIN 180"/>
    <property type="match status" value="1"/>
</dbReference>
<evidence type="ECO:0000256" key="9">
    <source>
        <dbReference type="SAM" id="Phobius"/>
    </source>
</evidence>
<keyword evidence="4" id="KW-0430">Lectin</keyword>
<dbReference type="Proteomes" id="UP000002494">
    <property type="component" value="Chromosome 4"/>
</dbReference>
<evidence type="ECO:0000256" key="8">
    <source>
        <dbReference type="ARBA" id="ARBA00023180"/>
    </source>
</evidence>
<dbReference type="GeneTree" id="ENSGT00940000163004"/>
<gene>
    <name evidence="11" type="primary">Clec2dl1</name>
</gene>
<dbReference type="Ensembl" id="ENSRNOT00000140302.1">
    <property type="protein sequence ID" value="ENSRNOP00000108864.1"/>
    <property type="gene ID" value="ENSRNOG00000072423.1"/>
</dbReference>
<comment type="subcellular location">
    <subcellularLocation>
        <location evidence="1">Cell membrane</location>
        <topology evidence="1">Single-pass type II membrane protein</topology>
    </subcellularLocation>
</comment>
<dbReference type="InterPro" id="IPR001304">
    <property type="entry name" value="C-type_lectin-like"/>
</dbReference>
<reference evidence="11" key="1">
    <citation type="submission" date="2024-01" db="EMBL/GenBank/DDBJ databases">
        <title>GRCr8: a new rat reference genome assembly contstructed from accurate long reads and long range scaffolding.</title>
        <authorList>
            <person name="Doris P.A."/>
            <person name="Kalbfleisch T."/>
            <person name="Li K."/>
            <person name="Howe K."/>
            <person name="Wood J."/>
        </authorList>
    </citation>
    <scope>NUCLEOTIDE SEQUENCE [LARGE SCALE GENOMIC DNA]</scope>
    <source>
        <strain evidence="11">Brown Norway</strain>
    </source>
</reference>
<name>A0ABK0LU60_RAT</name>
<dbReference type="PANTHER" id="PTHR45710:SF19">
    <property type="entry name" value="C-TYPE LECTIN DOMAIN FAMILY 2 MEMBER D-RELATED"/>
    <property type="match status" value="1"/>
</dbReference>
<reference evidence="11" key="3">
    <citation type="submission" date="2025-09" db="UniProtKB">
        <authorList>
            <consortium name="Ensembl"/>
        </authorList>
    </citation>
    <scope>IDENTIFICATION</scope>
    <source>
        <strain evidence="11">Brown Norway</strain>
    </source>
</reference>
<accession>A0ABK0LU60</accession>
<keyword evidence="8" id="KW-0325">Glycoprotein</keyword>
<proteinExistence type="predicted"/>
<dbReference type="PROSITE" id="PS50041">
    <property type="entry name" value="C_TYPE_LECTIN_2"/>
    <property type="match status" value="1"/>
</dbReference>
<evidence type="ECO:0000259" key="10">
    <source>
        <dbReference type="PROSITE" id="PS50041"/>
    </source>
</evidence>
<keyword evidence="6 9" id="KW-1133">Transmembrane helix</keyword>
<keyword evidence="7 9" id="KW-0472">Membrane</keyword>
<evidence type="ECO:0000256" key="2">
    <source>
        <dbReference type="ARBA" id="ARBA00022475"/>
    </source>
</evidence>
<dbReference type="InterPro" id="IPR050828">
    <property type="entry name" value="C-type_lectin/matrix_domain"/>
</dbReference>
<dbReference type="Pfam" id="PF00059">
    <property type="entry name" value="Lectin_C"/>
    <property type="match status" value="1"/>
</dbReference>
<sequence length="238" mass="26783">MNARDLQKPEEAMDPRNWSHAVLSATLWVVGLESRFSGRGGVILTAEPFSRHLTLFLCPGEMLQEKFHGIILPESPAKLLCCCAVIVVLSVAVVALSVALSVKKTPQISTVKTYAACPRNWIGVGNKCYYFNETARNWTFSQTLCKEQEAELARFDTEEELNFLRRYKGSPGCWIGLHRESSAHNWTWTDNTAYNKLLPIRGVEKHGFLSDNGISSSRDYIKRNSICSKLNSYTSQCQ</sequence>
<dbReference type="SUPFAM" id="SSF56436">
    <property type="entry name" value="C-type lectin-like"/>
    <property type="match status" value="1"/>
</dbReference>
<evidence type="ECO:0000256" key="1">
    <source>
        <dbReference type="ARBA" id="ARBA00004401"/>
    </source>
</evidence>
<dbReference type="Gene3D" id="3.10.100.10">
    <property type="entry name" value="Mannose-Binding Protein A, subunit A"/>
    <property type="match status" value="1"/>
</dbReference>
<evidence type="ECO:0000313" key="11">
    <source>
        <dbReference type="Ensembl" id="ENSRNOP00000108864.1"/>
    </source>
</evidence>
<dbReference type="InterPro" id="IPR016187">
    <property type="entry name" value="CTDL_fold"/>
</dbReference>
<keyword evidence="3 9" id="KW-0812">Transmembrane</keyword>
<evidence type="ECO:0000256" key="5">
    <source>
        <dbReference type="ARBA" id="ARBA00022968"/>
    </source>
</evidence>
<keyword evidence="2" id="KW-1003">Cell membrane</keyword>
<evidence type="ECO:0000313" key="12">
    <source>
        <dbReference type="Proteomes" id="UP000002494"/>
    </source>
</evidence>
<evidence type="ECO:0000256" key="3">
    <source>
        <dbReference type="ARBA" id="ARBA00022692"/>
    </source>
</evidence>
<evidence type="ECO:0000256" key="6">
    <source>
        <dbReference type="ARBA" id="ARBA00022989"/>
    </source>
</evidence>
<organism evidence="11 12">
    <name type="scientific">Rattus norvegicus</name>
    <name type="common">Rat</name>
    <dbReference type="NCBI Taxonomy" id="10116"/>
    <lineage>
        <taxon>Eukaryota</taxon>
        <taxon>Metazoa</taxon>
        <taxon>Chordata</taxon>
        <taxon>Craniata</taxon>
        <taxon>Vertebrata</taxon>
        <taxon>Euteleostomi</taxon>
        <taxon>Mammalia</taxon>
        <taxon>Eutheria</taxon>
        <taxon>Euarchontoglires</taxon>
        <taxon>Glires</taxon>
        <taxon>Rodentia</taxon>
        <taxon>Myomorpha</taxon>
        <taxon>Muroidea</taxon>
        <taxon>Muridae</taxon>
        <taxon>Murinae</taxon>
        <taxon>Rattus</taxon>
    </lineage>
</organism>
<dbReference type="InterPro" id="IPR016186">
    <property type="entry name" value="C-type_lectin-like/link_sf"/>
</dbReference>
<protein>
    <submittedName>
        <fullName evidence="11">C-type lectin domain family 2 member D-like 1</fullName>
    </submittedName>
</protein>
<keyword evidence="5" id="KW-0735">Signal-anchor</keyword>
<feature type="domain" description="C-type lectin" evidence="10">
    <location>
        <begin position="124"/>
        <end position="195"/>
    </location>
</feature>